<sequence>DQHTREVEQLQTELRIATERAERAERAVTDSASSAEKRHREELSQLEESLAQQKQHGVDLASLRNKLKAESDRVAKLEESKEELSRQHREEMNSLKGKHAKERDRLVKKVAALQKALDSAKNEAESIRNQISLHESCGHNSFSESDRRVRATPDKFNSEVESSEVRQLLIGEVYLLRARCSLMEEVASSATERSQEIAAMVVKLAQQLGEAKARLAMCDSSFNAGAGAGVVDTLGLHISLDTLRGVVLEDLRSTMPRTVLEDEETQSVLSVARSLITAIKRASSLSVRATDRHMELGRLLNLTAAQQTVALKKIHDCLSDSVSLQKNDGAMLEASLLLFGDVTTELEGVLGVEKDFDAAVPAAVPDTNAVTPLGQFVSQTQTRDGRDVFVEGTLRRAQQRIHDGSTPLRCSSSSCGGVVGATPNLRLQRTPPALHPSNNLMSPASFSGGRTVTPPSGMPSSNRYITTPVRRPKGNRSFGADDEFERAKKYFVEEEKLNMRQQQRPVTSKQWVTPGKTSVSSQYRPWYLK</sequence>
<feature type="region of interest" description="Disordered" evidence="1">
    <location>
        <begin position="1"/>
        <end position="58"/>
    </location>
</feature>
<feature type="compositionally biased region" description="Low complexity" evidence="1">
    <location>
        <begin position="46"/>
        <end position="55"/>
    </location>
</feature>
<dbReference type="EMBL" id="NBCO01000017">
    <property type="protein sequence ID" value="ORC88243.1"/>
    <property type="molecule type" value="Genomic_DNA"/>
</dbReference>
<feature type="non-terminal residue" evidence="2">
    <location>
        <position position="1"/>
    </location>
</feature>
<feature type="region of interest" description="Disordered" evidence="1">
    <location>
        <begin position="496"/>
        <end position="529"/>
    </location>
</feature>
<accession>A0A1X0NUS5</accession>
<feature type="compositionally biased region" description="Basic and acidic residues" evidence="1">
    <location>
        <begin position="74"/>
        <end position="93"/>
    </location>
</feature>
<evidence type="ECO:0000313" key="2">
    <source>
        <dbReference type="EMBL" id="ORC88243.1"/>
    </source>
</evidence>
<dbReference type="RefSeq" id="XP_028882309.1">
    <property type="nucleotide sequence ID" value="XM_029026194.1"/>
</dbReference>
<feature type="region of interest" description="Disordered" evidence="1">
    <location>
        <begin position="428"/>
        <end position="479"/>
    </location>
</feature>
<dbReference type="OrthoDB" id="249835at2759"/>
<feature type="compositionally biased region" description="Polar residues" evidence="1">
    <location>
        <begin position="499"/>
        <end position="523"/>
    </location>
</feature>
<organism evidence="2 3">
    <name type="scientific">Trypanosoma theileri</name>
    <dbReference type="NCBI Taxonomy" id="67003"/>
    <lineage>
        <taxon>Eukaryota</taxon>
        <taxon>Discoba</taxon>
        <taxon>Euglenozoa</taxon>
        <taxon>Kinetoplastea</taxon>
        <taxon>Metakinetoplastina</taxon>
        <taxon>Trypanosomatida</taxon>
        <taxon>Trypanosomatidae</taxon>
        <taxon>Trypanosoma</taxon>
    </lineage>
</organism>
<dbReference type="VEuPathDB" id="TriTrypDB:TM35_000171150"/>
<feature type="compositionally biased region" description="Polar residues" evidence="1">
    <location>
        <begin position="436"/>
        <end position="465"/>
    </location>
</feature>
<evidence type="ECO:0000256" key="1">
    <source>
        <dbReference type="SAM" id="MobiDB-lite"/>
    </source>
</evidence>
<reference evidence="2 3" key="1">
    <citation type="submission" date="2017-03" db="EMBL/GenBank/DDBJ databases">
        <title>An alternative strategy for trypanosome survival in the mammalian bloodstream revealed through genome and transcriptome analysis of the ubiquitous bovine parasite Trypanosoma (Megatrypanum) theileri.</title>
        <authorList>
            <person name="Kelly S."/>
            <person name="Ivens A."/>
            <person name="Mott A."/>
            <person name="O'Neill E."/>
            <person name="Emms D."/>
            <person name="Macleod O."/>
            <person name="Voorheis P."/>
            <person name="Matthews J."/>
            <person name="Matthews K."/>
            <person name="Carrington M."/>
        </authorList>
    </citation>
    <scope>NUCLEOTIDE SEQUENCE [LARGE SCALE GENOMIC DNA]</scope>
    <source>
        <strain evidence="2">Edinburgh</strain>
    </source>
</reference>
<protein>
    <submittedName>
        <fullName evidence="2">Uncharacterized protein</fullName>
    </submittedName>
</protein>
<keyword evidence="3" id="KW-1185">Reference proteome</keyword>
<proteinExistence type="predicted"/>
<gene>
    <name evidence="2" type="ORF">TM35_000171150</name>
</gene>
<feature type="region of interest" description="Disordered" evidence="1">
    <location>
        <begin position="74"/>
        <end position="103"/>
    </location>
</feature>
<comment type="caution">
    <text evidence="2">The sequence shown here is derived from an EMBL/GenBank/DDBJ whole genome shotgun (WGS) entry which is preliminary data.</text>
</comment>
<dbReference type="AlphaFoldDB" id="A0A1X0NUS5"/>
<name>A0A1X0NUS5_9TRYP</name>
<evidence type="ECO:0000313" key="3">
    <source>
        <dbReference type="Proteomes" id="UP000192257"/>
    </source>
</evidence>
<dbReference type="GeneID" id="39985974"/>
<dbReference type="Proteomes" id="UP000192257">
    <property type="component" value="Unassembled WGS sequence"/>
</dbReference>
<feature type="compositionally biased region" description="Basic and acidic residues" evidence="1">
    <location>
        <begin position="16"/>
        <end position="28"/>
    </location>
</feature>